<reference evidence="14" key="1">
    <citation type="submission" date="2020-12" db="EMBL/GenBank/DDBJ databases">
        <authorList>
            <person name="Iha C."/>
        </authorList>
    </citation>
    <scope>NUCLEOTIDE SEQUENCE</scope>
</reference>
<dbReference type="AlphaFoldDB" id="A0A8S1IP87"/>
<dbReference type="Pfam" id="PF02785">
    <property type="entry name" value="Biotin_carb_C"/>
    <property type="match status" value="1"/>
</dbReference>
<dbReference type="PROSITE" id="PS00867">
    <property type="entry name" value="CPSASE_2"/>
    <property type="match status" value="1"/>
</dbReference>
<dbReference type="PANTHER" id="PTHR18866">
    <property type="entry name" value="CARBOXYLASE:PYRUVATE/ACETYL-COA/PROPIONYL-COA CARBOXYLASE"/>
    <property type="match status" value="1"/>
</dbReference>
<evidence type="ECO:0000256" key="10">
    <source>
        <dbReference type="PROSITE-ProRule" id="PRU00409"/>
    </source>
</evidence>
<dbReference type="PROSITE" id="PS50975">
    <property type="entry name" value="ATP_GRASP"/>
    <property type="match status" value="1"/>
</dbReference>
<dbReference type="FunFam" id="3.30.1490.20:FF:000003">
    <property type="entry name" value="acetyl-CoA carboxylase isoform X1"/>
    <property type="match status" value="1"/>
</dbReference>
<evidence type="ECO:0000313" key="15">
    <source>
        <dbReference type="Proteomes" id="UP000708148"/>
    </source>
</evidence>
<evidence type="ECO:0000259" key="13">
    <source>
        <dbReference type="PROSITE" id="PS50979"/>
    </source>
</evidence>
<comment type="subcellular location">
    <subcellularLocation>
        <location evidence="2">Mitochondrion matrix</location>
    </subcellularLocation>
</comment>
<dbReference type="Pfam" id="PF00289">
    <property type="entry name" value="Biotin_carb_N"/>
    <property type="match status" value="1"/>
</dbReference>
<evidence type="ECO:0000259" key="11">
    <source>
        <dbReference type="PROSITE" id="PS50968"/>
    </source>
</evidence>
<evidence type="ECO:0000259" key="12">
    <source>
        <dbReference type="PROSITE" id="PS50975"/>
    </source>
</evidence>
<dbReference type="SUPFAM" id="SSF52440">
    <property type="entry name" value="PreATP-grasp domain"/>
    <property type="match status" value="1"/>
</dbReference>
<organism evidence="14 15">
    <name type="scientific">Ostreobium quekettii</name>
    <dbReference type="NCBI Taxonomy" id="121088"/>
    <lineage>
        <taxon>Eukaryota</taxon>
        <taxon>Viridiplantae</taxon>
        <taxon>Chlorophyta</taxon>
        <taxon>core chlorophytes</taxon>
        <taxon>Ulvophyceae</taxon>
        <taxon>TCBD clade</taxon>
        <taxon>Bryopsidales</taxon>
        <taxon>Ostreobineae</taxon>
        <taxon>Ostreobiaceae</taxon>
        <taxon>Ostreobium</taxon>
    </lineage>
</organism>
<comment type="cofactor">
    <cofactor evidence="1">
        <name>biotin</name>
        <dbReference type="ChEBI" id="CHEBI:57586"/>
    </cofactor>
</comment>
<evidence type="ECO:0000256" key="2">
    <source>
        <dbReference type="ARBA" id="ARBA00004305"/>
    </source>
</evidence>
<dbReference type="GO" id="GO:0005759">
    <property type="term" value="C:mitochondrial matrix"/>
    <property type="evidence" value="ECO:0007669"/>
    <property type="project" value="UniProtKB-SubCell"/>
</dbReference>
<dbReference type="Gene3D" id="3.30.470.20">
    <property type="entry name" value="ATP-grasp fold, B domain"/>
    <property type="match status" value="1"/>
</dbReference>
<dbReference type="GO" id="GO:0004485">
    <property type="term" value="F:methylcrotonoyl-CoA carboxylase activity"/>
    <property type="evidence" value="ECO:0007669"/>
    <property type="project" value="UniProtKB-ARBA"/>
</dbReference>
<name>A0A8S1IP87_9CHLO</name>
<keyword evidence="6" id="KW-0809">Transit peptide</keyword>
<evidence type="ECO:0000256" key="4">
    <source>
        <dbReference type="ARBA" id="ARBA00022741"/>
    </source>
</evidence>
<keyword evidence="8" id="KW-0092">Biotin</keyword>
<dbReference type="PROSITE" id="PS00188">
    <property type="entry name" value="BIOTIN"/>
    <property type="match status" value="1"/>
</dbReference>
<evidence type="ECO:0000256" key="6">
    <source>
        <dbReference type="ARBA" id="ARBA00022946"/>
    </source>
</evidence>
<evidence type="ECO:0000256" key="9">
    <source>
        <dbReference type="ARBA" id="ARBA00062371"/>
    </source>
</evidence>
<feature type="domain" description="ATP-grasp" evidence="12">
    <location>
        <begin position="133"/>
        <end position="331"/>
    </location>
</feature>
<evidence type="ECO:0000313" key="14">
    <source>
        <dbReference type="EMBL" id="CAD7695172.1"/>
    </source>
</evidence>
<keyword evidence="3" id="KW-0436">Ligase</keyword>
<dbReference type="InterPro" id="IPR000089">
    <property type="entry name" value="Biotin_lipoyl"/>
</dbReference>
<keyword evidence="7" id="KW-0496">Mitochondrion</keyword>
<dbReference type="InterPro" id="IPR050856">
    <property type="entry name" value="Biotin_carboxylase_complex"/>
</dbReference>
<dbReference type="PROSITE" id="PS50979">
    <property type="entry name" value="BC"/>
    <property type="match status" value="1"/>
</dbReference>
<dbReference type="SUPFAM" id="SSF56059">
    <property type="entry name" value="Glutathione synthetase ATP-binding domain-like"/>
    <property type="match status" value="1"/>
</dbReference>
<dbReference type="GO" id="GO:0005524">
    <property type="term" value="F:ATP binding"/>
    <property type="evidence" value="ECO:0007669"/>
    <property type="project" value="UniProtKB-UniRule"/>
</dbReference>
<dbReference type="Gene3D" id="2.40.50.100">
    <property type="match status" value="1"/>
</dbReference>
<dbReference type="InterPro" id="IPR001882">
    <property type="entry name" value="Biotin_BS"/>
</dbReference>
<protein>
    <submittedName>
        <fullName evidence="14">Uncharacterized protein</fullName>
    </submittedName>
</protein>
<dbReference type="Pfam" id="PF00364">
    <property type="entry name" value="Biotin_lipoyl"/>
    <property type="match status" value="1"/>
</dbReference>
<proteinExistence type="predicted"/>
<dbReference type="PANTHER" id="PTHR18866:SF33">
    <property type="entry name" value="METHYLCROTONOYL-COA CARBOXYLASE SUBUNIT ALPHA, MITOCHONDRIAL-RELATED"/>
    <property type="match status" value="1"/>
</dbReference>
<dbReference type="SUPFAM" id="SSF51246">
    <property type="entry name" value="Rudiment single hybrid motif"/>
    <property type="match status" value="1"/>
</dbReference>
<dbReference type="EMBL" id="CAJHUC010000315">
    <property type="protein sequence ID" value="CAD7695172.1"/>
    <property type="molecule type" value="Genomic_DNA"/>
</dbReference>
<comment type="caution">
    <text evidence="14">The sequence shown here is derived from an EMBL/GenBank/DDBJ whole genome shotgun (WGS) entry which is preliminary data.</text>
</comment>
<dbReference type="OrthoDB" id="196847at2759"/>
<dbReference type="InterPro" id="IPR005482">
    <property type="entry name" value="Biotin_COase_C"/>
</dbReference>
<keyword evidence="5 10" id="KW-0067">ATP-binding</keyword>
<sequence length="710" mass="76137">MSPKMSLSGQPTLIRTHNQAARSPGSPSVNCPALAKAGIPTVAIYSDADSASRHVLLSDEAVRVGPTPPSQSYLNAEAILDAARATGATAIHPGYGFLSENHAFAGACRERGIAFVGPPAEAIRLMGDKAESKKLMRAAGVPVVPGYEGNEQSADGLEEAAAKIGFPLLVKAVMGGGGKGMKLVSHQSEFKDALTSAQREAREAFGDERVILERFITSPRHIEVQVFCDAHGNAVHLFERDCSIQRRHQKVLEEAPATNISEKVRATLGQTAVQAAQAVGYVNAGTVEFIMDKATQEFYFMEMNTRLQVEHPVTEWLCGIDLVEWQLRAAAGESLPASQEDIQAKGHMIEARLYAEVPHQEFLPGTGRVLRWRLPPDAIQYAIPSGPSGVRVDSGIQEGDEVGVNYDPLIAKVIAGGETRPDACSTLCKALEELQVCGLPTNLAFLQRALGHREFADGNLDTGFIDRHKEELLAPRRHPPKMLALAAVARHKLASALNSLSSPALHPWDTPDYRRLNHIEEQAFGFKVPGGGEETVRIKFVSENVYEARVDPPSGSPLVVTEASLDSDGRFTAKVGSVPVAADVFSFTKSRKEVMHVWSEIGNADLEWDRPGHRAEAGGVSEVGTGQILAPMPGKIVKVPVEAGQKVEAGQALVVLEAMKMNHTMHAPAPGVVGPVLVRPGRQVEEGQVLLSILAANEGSEEEGARDEAA</sequence>
<keyword evidence="15" id="KW-1185">Reference proteome</keyword>
<gene>
    <name evidence="14" type="ORF">OSTQU699_LOCUS533</name>
</gene>
<dbReference type="InterPro" id="IPR016185">
    <property type="entry name" value="PreATP-grasp_dom_sf"/>
</dbReference>
<dbReference type="InterPro" id="IPR005479">
    <property type="entry name" value="CPAse_ATP-bd"/>
</dbReference>
<dbReference type="FunFam" id="2.40.50.100:FF:000003">
    <property type="entry name" value="Acetyl-CoA carboxylase biotin carboxyl carrier protein"/>
    <property type="match status" value="1"/>
</dbReference>
<evidence type="ECO:0000256" key="1">
    <source>
        <dbReference type="ARBA" id="ARBA00001953"/>
    </source>
</evidence>
<dbReference type="CDD" id="cd06850">
    <property type="entry name" value="biotinyl_domain"/>
    <property type="match status" value="1"/>
</dbReference>
<dbReference type="InterPro" id="IPR011054">
    <property type="entry name" value="Rudment_hybrid_motif"/>
</dbReference>
<accession>A0A8S1IP87</accession>
<comment type="subunit">
    <text evidence="9">Probably a heterodimer composed of biotin-containing alpha subunits and beta subunits.</text>
</comment>
<keyword evidence="4 10" id="KW-0547">Nucleotide-binding</keyword>
<evidence type="ECO:0000256" key="7">
    <source>
        <dbReference type="ARBA" id="ARBA00023128"/>
    </source>
</evidence>
<evidence type="ECO:0000256" key="3">
    <source>
        <dbReference type="ARBA" id="ARBA00022598"/>
    </source>
</evidence>
<dbReference type="GO" id="GO:0046872">
    <property type="term" value="F:metal ion binding"/>
    <property type="evidence" value="ECO:0007669"/>
    <property type="project" value="InterPro"/>
</dbReference>
<dbReference type="SMART" id="SM00878">
    <property type="entry name" value="Biotin_carb_C"/>
    <property type="match status" value="1"/>
</dbReference>
<dbReference type="Proteomes" id="UP000708148">
    <property type="component" value="Unassembled WGS sequence"/>
</dbReference>
<feature type="domain" description="Biotin carboxylation" evidence="13">
    <location>
        <begin position="13"/>
        <end position="470"/>
    </location>
</feature>
<feature type="domain" description="Lipoyl-binding" evidence="11">
    <location>
        <begin position="619"/>
        <end position="694"/>
    </location>
</feature>
<evidence type="ECO:0000256" key="5">
    <source>
        <dbReference type="ARBA" id="ARBA00022840"/>
    </source>
</evidence>
<dbReference type="InterPro" id="IPR011764">
    <property type="entry name" value="Biotin_carboxylation_dom"/>
</dbReference>
<dbReference type="FunFam" id="3.30.470.20:FF:000028">
    <property type="entry name" value="Methylcrotonoyl-CoA carboxylase subunit alpha, mitochondrial"/>
    <property type="match status" value="1"/>
</dbReference>
<dbReference type="PROSITE" id="PS50968">
    <property type="entry name" value="BIOTINYL_LIPOYL"/>
    <property type="match status" value="1"/>
</dbReference>
<dbReference type="SUPFAM" id="SSF51230">
    <property type="entry name" value="Single hybrid motif"/>
    <property type="match status" value="1"/>
</dbReference>
<evidence type="ECO:0000256" key="8">
    <source>
        <dbReference type="ARBA" id="ARBA00023267"/>
    </source>
</evidence>
<dbReference type="InterPro" id="IPR011053">
    <property type="entry name" value="Single_hybrid_motif"/>
</dbReference>
<dbReference type="InterPro" id="IPR005481">
    <property type="entry name" value="BC-like_N"/>
</dbReference>
<dbReference type="Pfam" id="PF02786">
    <property type="entry name" value="CPSase_L_D2"/>
    <property type="match status" value="1"/>
</dbReference>
<dbReference type="InterPro" id="IPR011761">
    <property type="entry name" value="ATP-grasp"/>
</dbReference>